<reference evidence="2" key="1">
    <citation type="submission" date="2018-06" db="EMBL/GenBank/DDBJ databases">
        <authorList>
            <person name="Zhirakovskaya E."/>
        </authorList>
    </citation>
    <scope>NUCLEOTIDE SEQUENCE</scope>
</reference>
<feature type="transmembrane region" description="Helical" evidence="1">
    <location>
        <begin position="64"/>
        <end position="84"/>
    </location>
</feature>
<feature type="non-terminal residue" evidence="2">
    <location>
        <position position="1"/>
    </location>
</feature>
<dbReference type="AlphaFoldDB" id="A0A3B1DA53"/>
<accession>A0A3B1DA53</accession>
<dbReference type="EMBL" id="UOGJ01000071">
    <property type="protein sequence ID" value="VAX35721.1"/>
    <property type="molecule type" value="Genomic_DNA"/>
</dbReference>
<proteinExistence type="predicted"/>
<keyword evidence="1" id="KW-0472">Membrane</keyword>
<feature type="transmembrane region" description="Helical" evidence="1">
    <location>
        <begin position="6"/>
        <end position="23"/>
    </location>
</feature>
<protein>
    <submittedName>
        <fullName evidence="2">Uncharacterized protein</fullName>
    </submittedName>
</protein>
<sequence length="169" mass="19497">PKSYHGVIDIVIVLSMFYGFTFFRKQPQLIFAKKTHIVSILTFVNLVLNIALNIPFIIKWGSIGAAWATFLVGLIFGSITFVISQHHYNIQWEYKKVGSIFFVFFSSAILMVLLREFMVNYEIRLFIKSISMGIYIYMGMKFNIITKANYFLIKSSISLKTVAYTKSTN</sequence>
<keyword evidence="1" id="KW-0812">Transmembrane</keyword>
<organism evidence="2">
    <name type="scientific">hydrothermal vent metagenome</name>
    <dbReference type="NCBI Taxonomy" id="652676"/>
    <lineage>
        <taxon>unclassified sequences</taxon>
        <taxon>metagenomes</taxon>
        <taxon>ecological metagenomes</taxon>
    </lineage>
</organism>
<feature type="transmembrane region" description="Helical" evidence="1">
    <location>
        <begin position="35"/>
        <end position="58"/>
    </location>
</feature>
<keyword evidence="1" id="KW-1133">Transmembrane helix</keyword>
<feature type="transmembrane region" description="Helical" evidence="1">
    <location>
        <begin position="134"/>
        <end position="153"/>
    </location>
</feature>
<evidence type="ECO:0000256" key="1">
    <source>
        <dbReference type="SAM" id="Phobius"/>
    </source>
</evidence>
<name>A0A3B1DA53_9ZZZZ</name>
<evidence type="ECO:0000313" key="2">
    <source>
        <dbReference type="EMBL" id="VAX35721.1"/>
    </source>
</evidence>
<feature type="transmembrane region" description="Helical" evidence="1">
    <location>
        <begin position="96"/>
        <end position="114"/>
    </location>
</feature>
<gene>
    <name evidence="2" type="ORF">MNBD_UNCLBAC01-521</name>
</gene>